<protein>
    <submittedName>
        <fullName evidence="2">Uncharacterized protein</fullName>
    </submittedName>
</protein>
<dbReference type="GO" id="GO:0030488">
    <property type="term" value="P:tRNA methylation"/>
    <property type="evidence" value="ECO:0007669"/>
    <property type="project" value="TreeGrafter"/>
</dbReference>
<dbReference type="EnsemblPlants" id="MELO3C029590.2.1">
    <property type="protein sequence ID" value="MELO3C029590.2.1"/>
    <property type="gene ID" value="MELO3C029590.2"/>
</dbReference>
<evidence type="ECO:0000256" key="1">
    <source>
        <dbReference type="SAM" id="Phobius"/>
    </source>
</evidence>
<keyword evidence="1" id="KW-0472">Membrane</keyword>
<proteinExistence type="predicted"/>
<dbReference type="AlphaFoldDB" id="A0A9I9E6T1"/>
<keyword evidence="1" id="KW-1133">Transmembrane helix</keyword>
<accession>A0A9I9E6T1</accession>
<feature type="transmembrane region" description="Helical" evidence="1">
    <location>
        <begin position="224"/>
        <end position="244"/>
    </location>
</feature>
<reference evidence="2" key="1">
    <citation type="submission" date="2023-03" db="UniProtKB">
        <authorList>
            <consortium name="EnsemblPlants"/>
        </authorList>
    </citation>
    <scope>IDENTIFICATION</scope>
</reference>
<dbReference type="SUPFAM" id="SSF52540">
    <property type="entry name" value="P-loop containing nucleoside triphosphate hydrolases"/>
    <property type="match status" value="1"/>
</dbReference>
<dbReference type="PANTHER" id="PTHR42714:SF2">
    <property type="entry name" value="TRNA MODIFICATION GTPASE GTPBP3, MITOCHONDRIAL"/>
    <property type="match status" value="1"/>
</dbReference>
<evidence type="ECO:0000313" key="2">
    <source>
        <dbReference type="EnsemblPlants" id="MELO3C029590.2.1"/>
    </source>
</evidence>
<dbReference type="PANTHER" id="PTHR42714">
    <property type="entry name" value="TRNA MODIFICATION GTPASE GTPBP3"/>
    <property type="match status" value="1"/>
</dbReference>
<dbReference type="GO" id="GO:0005829">
    <property type="term" value="C:cytosol"/>
    <property type="evidence" value="ECO:0007669"/>
    <property type="project" value="TreeGrafter"/>
</dbReference>
<dbReference type="Gene3D" id="3.40.50.300">
    <property type="entry name" value="P-loop containing nucleotide triphosphate hydrolases"/>
    <property type="match status" value="1"/>
</dbReference>
<dbReference type="Gramene" id="MELO3C029590.2.1">
    <property type="protein sequence ID" value="MELO3C029590.2.1"/>
    <property type="gene ID" value="MELO3C029590.2"/>
</dbReference>
<dbReference type="GO" id="GO:0002098">
    <property type="term" value="P:tRNA wobble uridine modification"/>
    <property type="evidence" value="ECO:0007669"/>
    <property type="project" value="TreeGrafter"/>
</dbReference>
<sequence>MTNEKKSKVVKEDPYGLNPGSLQVGELAMRIAEPPPSSHLPSSLHAQSSLVLTTATPSIVALSQTFEDLLSTLHRPRCSEIYRTPIWQPLRHPMENINPNLRVTAANPLEQQTDTSEKCRQGLPPCLSLRELRCGKMKLFSRSSNLLFVGFFPFPHKEFAEKYETVVNSHGELLVDAEYDPLILKEHKTELVELKFIDSLFMQMENLNELNELMCFNLYDGKGISILFVVWISFLILQVLKVSLQLDIEFRESANEQRWSVQSERAIVTEIAGTTRDVIEANVTVSGIPMTLLETAGIRETNDIVEKIGFVN</sequence>
<keyword evidence="1" id="KW-0812">Transmembrane</keyword>
<name>A0A9I9E6T1_CUCME</name>
<dbReference type="InterPro" id="IPR027417">
    <property type="entry name" value="P-loop_NTPase"/>
</dbReference>
<organism evidence="2">
    <name type="scientific">Cucumis melo</name>
    <name type="common">Muskmelon</name>
    <dbReference type="NCBI Taxonomy" id="3656"/>
    <lineage>
        <taxon>Eukaryota</taxon>
        <taxon>Viridiplantae</taxon>
        <taxon>Streptophyta</taxon>
        <taxon>Embryophyta</taxon>
        <taxon>Tracheophyta</taxon>
        <taxon>Spermatophyta</taxon>
        <taxon>Magnoliopsida</taxon>
        <taxon>eudicotyledons</taxon>
        <taxon>Gunneridae</taxon>
        <taxon>Pentapetalae</taxon>
        <taxon>rosids</taxon>
        <taxon>fabids</taxon>
        <taxon>Cucurbitales</taxon>
        <taxon>Cucurbitaceae</taxon>
        <taxon>Benincaseae</taxon>
        <taxon>Cucumis</taxon>
    </lineage>
</organism>